<name>A0A0G2SSC5_9CAUD</name>
<dbReference type="InterPro" id="IPR001796">
    <property type="entry name" value="DHFR_dom"/>
</dbReference>
<evidence type="ECO:0000256" key="3">
    <source>
        <dbReference type="ARBA" id="ARBA00022563"/>
    </source>
</evidence>
<sequence length="194" mass="22588">MIQTIFATQKEPKGYGIGLKGGLPWDRIKQDMDNFKSRTIAPRVNPDTDVDSYIVMGPKTFMAMPKLKDRYSIVMVDDPREPLLSLDGKSADREIIGPWDSNKLKEVCKELELFTRNPELKNLVSIIGGKRLIEASFDFCDKVIWTEIKKSCIYQSDVFVDLDKLRNFKKIEQHIYMLNHYDCIEENHLIREQK</sequence>
<dbReference type="EC" id="1.5.1.3" evidence="2"/>
<dbReference type="SUPFAM" id="SSF53597">
    <property type="entry name" value="Dihydrofolate reductase-like"/>
    <property type="match status" value="1"/>
</dbReference>
<evidence type="ECO:0000259" key="7">
    <source>
        <dbReference type="PROSITE" id="PS51330"/>
    </source>
</evidence>
<protein>
    <recommendedName>
        <fullName evidence="2">dihydrofolate reductase</fullName>
        <ecNumber evidence="2">1.5.1.3</ecNumber>
    </recommendedName>
</protein>
<evidence type="ECO:0000256" key="4">
    <source>
        <dbReference type="ARBA" id="ARBA00022857"/>
    </source>
</evidence>
<keyword evidence="3" id="KW-0554">One-carbon metabolism</keyword>
<dbReference type="GO" id="GO:0006730">
    <property type="term" value="P:one-carbon metabolic process"/>
    <property type="evidence" value="ECO:0007669"/>
    <property type="project" value="UniProtKB-KW"/>
</dbReference>
<proteinExistence type="inferred from homology"/>
<dbReference type="PROSITE" id="PS00075">
    <property type="entry name" value="DHFR_1"/>
    <property type="match status" value="1"/>
</dbReference>
<comment type="pathway">
    <text evidence="1">Cofactor biosynthesis; tetrahydrofolate biosynthesis; 5,6,7,8-tetrahydrofolate from 7,8-dihydrofolate: step 1/1.</text>
</comment>
<evidence type="ECO:0000256" key="6">
    <source>
        <dbReference type="RuleBase" id="RU004474"/>
    </source>
</evidence>
<keyword evidence="9" id="KW-1185">Reference proteome</keyword>
<gene>
    <name evidence="8" type="ORF">Pm5461_227</name>
</gene>
<dbReference type="PROSITE" id="PS51330">
    <property type="entry name" value="DHFR_2"/>
    <property type="match status" value="1"/>
</dbReference>
<organism evidence="8 9">
    <name type="scientific">Proteus phage vB_PmiM_Pm5461</name>
    <dbReference type="NCBI Taxonomy" id="1636250"/>
    <lineage>
        <taxon>Viruses</taxon>
        <taxon>Duplodnaviria</taxon>
        <taxon>Heunggongvirae</taxon>
        <taxon>Uroviricota</taxon>
        <taxon>Caudoviricetes</taxon>
        <taxon>Pantevenvirales</taxon>
        <taxon>Straboviridae</taxon>
        <taxon>Bragavirus</taxon>
        <taxon>Bragavirus pm5461</taxon>
    </lineage>
</organism>
<evidence type="ECO:0000256" key="2">
    <source>
        <dbReference type="ARBA" id="ARBA00012856"/>
    </source>
</evidence>
<keyword evidence="4" id="KW-0521">NADP</keyword>
<dbReference type="GO" id="GO:0050661">
    <property type="term" value="F:NADP binding"/>
    <property type="evidence" value="ECO:0007669"/>
    <property type="project" value="InterPro"/>
</dbReference>
<accession>A0A0G2SSC5</accession>
<dbReference type="GeneID" id="26622775"/>
<keyword evidence="5" id="KW-0560">Oxidoreductase</keyword>
<evidence type="ECO:0000313" key="9">
    <source>
        <dbReference type="Proteomes" id="UP000202749"/>
    </source>
</evidence>
<dbReference type="EMBL" id="KP890823">
    <property type="protein sequence ID" value="AKA62093.1"/>
    <property type="molecule type" value="Genomic_DNA"/>
</dbReference>
<dbReference type="Pfam" id="PF00186">
    <property type="entry name" value="DHFR_1"/>
    <property type="match status" value="1"/>
</dbReference>
<dbReference type="PANTHER" id="PTHR48069">
    <property type="entry name" value="DIHYDROFOLATE REDUCTASE"/>
    <property type="match status" value="1"/>
</dbReference>
<evidence type="ECO:0000313" key="8">
    <source>
        <dbReference type="EMBL" id="AKA62093.1"/>
    </source>
</evidence>
<dbReference type="GO" id="GO:0004146">
    <property type="term" value="F:dihydrofolate reductase activity"/>
    <property type="evidence" value="ECO:0007669"/>
    <property type="project" value="UniProtKB-EC"/>
</dbReference>
<dbReference type="GO" id="GO:0046452">
    <property type="term" value="P:dihydrofolate metabolic process"/>
    <property type="evidence" value="ECO:0007669"/>
    <property type="project" value="TreeGrafter"/>
</dbReference>
<dbReference type="PANTHER" id="PTHR48069:SF3">
    <property type="entry name" value="DIHYDROFOLATE REDUCTASE"/>
    <property type="match status" value="1"/>
</dbReference>
<dbReference type="InterPro" id="IPR012259">
    <property type="entry name" value="DHFR"/>
</dbReference>
<dbReference type="PRINTS" id="PR00070">
    <property type="entry name" value="DHFR"/>
</dbReference>
<dbReference type="GO" id="GO:0046655">
    <property type="term" value="P:folic acid metabolic process"/>
    <property type="evidence" value="ECO:0007669"/>
    <property type="project" value="TreeGrafter"/>
</dbReference>
<dbReference type="RefSeq" id="YP_009195649.1">
    <property type="nucleotide sequence ID" value="NC_028762.1"/>
</dbReference>
<dbReference type="KEGG" id="vg:26622775"/>
<dbReference type="GO" id="GO:0046654">
    <property type="term" value="P:tetrahydrofolate biosynthetic process"/>
    <property type="evidence" value="ECO:0007669"/>
    <property type="project" value="InterPro"/>
</dbReference>
<feature type="domain" description="DHFR" evidence="7">
    <location>
        <begin position="1"/>
        <end position="194"/>
    </location>
</feature>
<dbReference type="Gene3D" id="3.40.430.10">
    <property type="entry name" value="Dihydrofolate Reductase, subunit A"/>
    <property type="match status" value="1"/>
</dbReference>
<comment type="similarity">
    <text evidence="6">Belongs to the dihydrofolate reductase family.</text>
</comment>
<dbReference type="Proteomes" id="UP000202749">
    <property type="component" value="Segment"/>
</dbReference>
<reference evidence="8 9" key="1">
    <citation type="submission" date="2015-03" db="EMBL/GenBank/DDBJ databases">
        <authorList>
            <person name="Melo L.D.R."/>
            <person name="Veiga P."/>
            <person name="Cerca N."/>
            <person name="Kropinski A.M."/>
            <person name="Azeredo J."/>
            <person name="Almeida C."/>
            <person name="Sillankorva S."/>
        </authorList>
    </citation>
    <scope>NUCLEOTIDE SEQUENCE [LARGE SCALE GENOMIC DNA]</scope>
</reference>
<evidence type="ECO:0000256" key="1">
    <source>
        <dbReference type="ARBA" id="ARBA00004903"/>
    </source>
</evidence>
<dbReference type="OrthoDB" id="9577at10239"/>
<dbReference type="InterPro" id="IPR017925">
    <property type="entry name" value="DHFR_CS"/>
</dbReference>
<evidence type="ECO:0000256" key="5">
    <source>
        <dbReference type="ARBA" id="ARBA00023002"/>
    </source>
</evidence>
<dbReference type="InterPro" id="IPR024072">
    <property type="entry name" value="DHFR-like_dom_sf"/>
</dbReference>